<keyword evidence="4" id="KW-1185">Reference proteome</keyword>
<protein>
    <submittedName>
        <fullName evidence="3">Uncharacterized protein</fullName>
    </submittedName>
</protein>
<evidence type="ECO:0000256" key="1">
    <source>
        <dbReference type="SAM" id="Coils"/>
    </source>
</evidence>
<feature type="coiled-coil region" evidence="1">
    <location>
        <begin position="341"/>
        <end position="375"/>
    </location>
</feature>
<feature type="region of interest" description="Disordered" evidence="2">
    <location>
        <begin position="1"/>
        <end position="33"/>
    </location>
</feature>
<dbReference type="Proteomes" id="UP001190700">
    <property type="component" value="Unassembled WGS sequence"/>
</dbReference>
<evidence type="ECO:0000313" key="3">
    <source>
        <dbReference type="EMBL" id="KAK3265835.1"/>
    </source>
</evidence>
<feature type="compositionally biased region" description="Basic and acidic residues" evidence="2">
    <location>
        <begin position="1"/>
        <end position="16"/>
    </location>
</feature>
<feature type="compositionally biased region" description="Basic and acidic residues" evidence="2">
    <location>
        <begin position="88"/>
        <end position="104"/>
    </location>
</feature>
<comment type="caution">
    <text evidence="3">The sequence shown here is derived from an EMBL/GenBank/DDBJ whole genome shotgun (WGS) entry which is preliminary data.</text>
</comment>
<dbReference type="EMBL" id="LGRX02013666">
    <property type="protein sequence ID" value="KAK3265835.1"/>
    <property type="molecule type" value="Genomic_DNA"/>
</dbReference>
<feature type="region of interest" description="Disordered" evidence="2">
    <location>
        <begin position="82"/>
        <end position="110"/>
    </location>
</feature>
<proteinExistence type="predicted"/>
<gene>
    <name evidence="3" type="ORF">CYMTET_25512</name>
</gene>
<reference evidence="3 4" key="1">
    <citation type="journal article" date="2015" name="Genome Biol. Evol.">
        <title>Comparative Genomics of a Bacterivorous Green Alga Reveals Evolutionary Causalities and Consequences of Phago-Mixotrophic Mode of Nutrition.</title>
        <authorList>
            <person name="Burns J.A."/>
            <person name="Paasch A."/>
            <person name="Narechania A."/>
            <person name="Kim E."/>
        </authorList>
    </citation>
    <scope>NUCLEOTIDE SEQUENCE [LARGE SCALE GENOMIC DNA]</scope>
    <source>
        <strain evidence="3 4">PLY_AMNH</strain>
    </source>
</reference>
<feature type="region of interest" description="Disordered" evidence="2">
    <location>
        <begin position="477"/>
        <end position="496"/>
    </location>
</feature>
<name>A0AAE0KZ61_9CHLO</name>
<organism evidence="3 4">
    <name type="scientific">Cymbomonas tetramitiformis</name>
    <dbReference type="NCBI Taxonomy" id="36881"/>
    <lineage>
        <taxon>Eukaryota</taxon>
        <taxon>Viridiplantae</taxon>
        <taxon>Chlorophyta</taxon>
        <taxon>Pyramimonadophyceae</taxon>
        <taxon>Pyramimonadales</taxon>
        <taxon>Pyramimonadaceae</taxon>
        <taxon>Cymbomonas</taxon>
    </lineage>
</organism>
<keyword evidence="1" id="KW-0175">Coiled coil</keyword>
<sequence length="571" mass="62263">MASAVEREEARKREAELQQMNAAQRADAETKLAQWKGEKEEAFKLTENVRKMQAGPSPALQPPHLQHAAPARSFVAALSDAGKGGHVRKQEDFAEEKRKADEQSAKVQSDMGALMAKAVQLEDASMAPGEHNSGREELVEIMNQLAASSQETSDDAQMNKEAQKQLMSNAKEALGSQHREAKMKREKLEIMNNPEDKVLLERARIHEAELAGLMEGLDGMEEELHESEKKLKEKEDSTVNIRKTLNDQVYAMSNTKLKKNLGSDPKSSASDGNVQSAKSGLLLKMSQDAAAKIQGALVGRANGSQNTLQFKALGGMGAINAMGGGGKAKVANADRLLEQQQKKLTLTLKEKNAEIERLKEEIAALKSQNQVEQDSAIEDIKTVQHALVQTQTSFKALKMSSYSLVQGLESMANLNWSKLLPGTSLRFADVKEQIVKKVNEPMEDVIIEMEDNDDTSHDSSAHKPRVKIVTAETKAVLQNQRPSQPSQPNKGDSSTKIISGRLLTKGSHFPPGPRVHWRMHEPLSALCCHSTFGGMPCAGNCWADACLPTQQFGQALQGSAICCSPADGAHI</sequence>
<accession>A0AAE0KZ61</accession>
<feature type="coiled-coil region" evidence="1">
    <location>
        <begin position="203"/>
        <end position="237"/>
    </location>
</feature>
<feature type="compositionally biased region" description="Low complexity" evidence="2">
    <location>
        <begin position="478"/>
        <end position="489"/>
    </location>
</feature>
<evidence type="ECO:0000256" key="2">
    <source>
        <dbReference type="SAM" id="MobiDB-lite"/>
    </source>
</evidence>
<dbReference type="AlphaFoldDB" id="A0AAE0KZ61"/>
<evidence type="ECO:0000313" key="4">
    <source>
        <dbReference type="Proteomes" id="UP001190700"/>
    </source>
</evidence>